<feature type="domain" description="TonB-dependent receptor plug" evidence="9">
    <location>
        <begin position="116"/>
        <end position="222"/>
    </location>
</feature>
<dbReference type="Gene3D" id="2.60.40.1120">
    <property type="entry name" value="Carboxypeptidase-like, regulatory domain"/>
    <property type="match status" value="1"/>
</dbReference>
<dbReference type="SUPFAM" id="SSF56935">
    <property type="entry name" value="Porins"/>
    <property type="match status" value="1"/>
</dbReference>
<dbReference type="InterPro" id="IPR037066">
    <property type="entry name" value="Plug_dom_sf"/>
</dbReference>
<dbReference type="SUPFAM" id="SSF49464">
    <property type="entry name" value="Carboxypeptidase regulatory domain-like"/>
    <property type="match status" value="1"/>
</dbReference>
<dbReference type="InterPro" id="IPR008969">
    <property type="entry name" value="CarboxyPept-like_regulatory"/>
</dbReference>
<dbReference type="InterPro" id="IPR036942">
    <property type="entry name" value="Beta-barrel_TonB_sf"/>
</dbReference>
<dbReference type="InterPro" id="IPR012910">
    <property type="entry name" value="Plug_dom"/>
</dbReference>
<keyword evidence="5 7" id="KW-0472">Membrane</keyword>
<gene>
    <name evidence="10" type="ORF">NCI00_03490</name>
</gene>
<keyword evidence="6 7" id="KW-0998">Cell outer membrane</keyword>
<dbReference type="InterPro" id="IPR023996">
    <property type="entry name" value="TonB-dep_OMP_SusC/RagA"/>
</dbReference>
<dbReference type="Pfam" id="PF13715">
    <property type="entry name" value="CarbopepD_reg_2"/>
    <property type="match status" value="1"/>
</dbReference>
<evidence type="ECO:0000313" key="11">
    <source>
        <dbReference type="Proteomes" id="UP001204772"/>
    </source>
</evidence>
<keyword evidence="2 7" id="KW-0813">Transport</keyword>
<keyword evidence="3 7" id="KW-1134">Transmembrane beta strand</keyword>
<dbReference type="InterPro" id="IPR023997">
    <property type="entry name" value="TonB-dep_OMP_SusC/RagA_CS"/>
</dbReference>
<protein>
    <submittedName>
        <fullName evidence="10">TonB-dependent receptor</fullName>
    </submittedName>
</protein>
<evidence type="ECO:0000256" key="4">
    <source>
        <dbReference type="ARBA" id="ARBA00022692"/>
    </source>
</evidence>
<dbReference type="NCBIfam" id="TIGR04057">
    <property type="entry name" value="SusC_RagA_signa"/>
    <property type="match status" value="1"/>
</dbReference>
<feature type="chain" id="PRO_5046191493" evidence="8">
    <location>
        <begin position="23"/>
        <end position="1049"/>
    </location>
</feature>
<keyword evidence="4 7" id="KW-0812">Transmembrane</keyword>
<comment type="subcellular location">
    <subcellularLocation>
        <location evidence="1 7">Cell outer membrane</location>
        <topology evidence="1 7">Multi-pass membrane protein</topology>
    </subcellularLocation>
</comment>
<evidence type="ECO:0000259" key="9">
    <source>
        <dbReference type="Pfam" id="PF07715"/>
    </source>
</evidence>
<evidence type="ECO:0000256" key="1">
    <source>
        <dbReference type="ARBA" id="ARBA00004571"/>
    </source>
</evidence>
<keyword evidence="8" id="KW-0732">Signal</keyword>
<proteinExistence type="inferred from homology"/>
<dbReference type="EMBL" id="JAMZEL010000001">
    <property type="protein sequence ID" value="MCP1381467.1"/>
    <property type="molecule type" value="Genomic_DNA"/>
</dbReference>
<dbReference type="InterPro" id="IPR039426">
    <property type="entry name" value="TonB-dep_rcpt-like"/>
</dbReference>
<keyword evidence="10" id="KW-0675">Receptor</keyword>
<dbReference type="Proteomes" id="UP001204772">
    <property type="component" value="Unassembled WGS sequence"/>
</dbReference>
<evidence type="ECO:0000256" key="7">
    <source>
        <dbReference type="PROSITE-ProRule" id="PRU01360"/>
    </source>
</evidence>
<dbReference type="Pfam" id="PF07715">
    <property type="entry name" value="Plug"/>
    <property type="match status" value="1"/>
</dbReference>
<dbReference type="Gene3D" id="2.170.130.10">
    <property type="entry name" value="TonB-dependent receptor, plug domain"/>
    <property type="match status" value="1"/>
</dbReference>
<sequence>MRKALLLFLLLWGGIAGTSVIAQEKSITGKVIADDGSALPGVNVIIKGTTRGTNTDAEGNFKINVPANARLLFSYVGFTGQEIIVGNQTTLNVKLLPDASNLEEVVVTTFGTAKKTSFTGSAAKIDAEKLGPRPITNVGQALAGSSAGVQATAGSGQPGAAPDIRIRGFGSISSSNAPLYVVDGIPYSADIANISTDDIETITILKDAASTALYGARAANGVVMITTKKGQKGQNTINVKYTKGFSTRALPEYDRVGPADYYPLMWEANRNNFAYRAANPIPMATASANASSGLGAVVGYNVYNVPFAQLVGTDGKLNPSASMIYSADDLNWEKPLMRQGNRDEISLNFSGSGTTSDYFLSLSYLSDKGFLIRSDYERYTARLSVNNQMKPWFKTGANLAATITKSNLADADGNTSFVNPFFFSRGMAPIYPIYAFDPANPSSFLTLENGNRRWDYGNLSALGLPNRPQYGGRHAISETLLNQNYFRRNVLGGRAYAELSFLKNFKFTTNVGADITNRNNVTFGNPEIGDGAPAGRATHEFENVTSYNLSQLLNYTKTFGSHGIEALVGHENYNATDNNLTGSRSQQILDGNYELVNFTTTTNLNSQYNIRRVEGFFSRVNYDYNQKYFLSVSARRDGSSKFYKDVRWGTFYSVSGAWRLDQEDFIKAIPALSMLKLRGSYGQTGNDGGISNYAWQPLYALGWNNATEAGILQSSLGNTQLEWESSNAFDVALEFGLLKNRISGTIEYFDRRSSNLIFDVPLPLSSGITTVTRNIGTMYNKGIEVELSLVPFRSKDFSWTIDLNATSLKNQITKMPTESPEIIDGTKKLKEGKSLYDFWLREYMGVNSTTGEALYRAVSFQAANSSITEKGDTVTTNVNNARFGYFGTSIPKLTGGFTNTIRYKGFSLSALVVYQIGGKIYDDAYASLMGSGYHNAKHVDILKRWQNPGDVTDVPRMDAGRTVDFNAASSRWLIDASYLNIRSVTLSYTIPKLFAQKLYIQNAQVYVSGENFFIRSRRSGMNVQQNFGGTTSNVYSTAKSLVMGISFSI</sequence>
<dbReference type="Gene3D" id="2.40.170.20">
    <property type="entry name" value="TonB-dependent receptor, beta-barrel domain"/>
    <property type="match status" value="1"/>
</dbReference>
<reference evidence="10 11" key="1">
    <citation type="submission" date="2022-06" db="EMBL/GenBank/DDBJ databases">
        <title>Runella sp. S5 genome sequencing.</title>
        <authorList>
            <person name="Park S."/>
        </authorList>
    </citation>
    <scope>NUCLEOTIDE SEQUENCE [LARGE SCALE GENOMIC DNA]</scope>
    <source>
        <strain evidence="10 11">S5</strain>
    </source>
</reference>
<evidence type="ECO:0000256" key="5">
    <source>
        <dbReference type="ARBA" id="ARBA00023136"/>
    </source>
</evidence>
<keyword evidence="11" id="KW-1185">Reference proteome</keyword>
<dbReference type="RefSeq" id="WP_253525050.1">
    <property type="nucleotide sequence ID" value="NZ_JAMZEL010000001.1"/>
</dbReference>
<organism evidence="10 11">
    <name type="scientific">Runella salmonicolor</name>
    <dbReference type="NCBI Taxonomy" id="2950278"/>
    <lineage>
        <taxon>Bacteria</taxon>
        <taxon>Pseudomonadati</taxon>
        <taxon>Bacteroidota</taxon>
        <taxon>Cytophagia</taxon>
        <taxon>Cytophagales</taxon>
        <taxon>Spirosomataceae</taxon>
        <taxon>Runella</taxon>
    </lineage>
</organism>
<dbReference type="PROSITE" id="PS52016">
    <property type="entry name" value="TONB_DEPENDENT_REC_3"/>
    <property type="match status" value="1"/>
</dbReference>
<evidence type="ECO:0000256" key="3">
    <source>
        <dbReference type="ARBA" id="ARBA00022452"/>
    </source>
</evidence>
<dbReference type="NCBIfam" id="TIGR04056">
    <property type="entry name" value="OMP_RagA_SusC"/>
    <property type="match status" value="1"/>
</dbReference>
<accession>A0ABT1FLS0</accession>
<evidence type="ECO:0000256" key="8">
    <source>
        <dbReference type="SAM" id="SignalP"/>
    </source>
</evidence>
<evidence type="ECO:0000313" key="10">
    <source>
        <dbReference type="EMBL" id="MCP1381467.1"/>
    </source>
</evidence>
<comment type="similarity">
    <text evidence="7">Belongs to the TonB-dependent receptor family.</text>
</comment>
<comment type="caution">
    <text evidence="10">The sequence shown here is derived from an EMBL/GenBank/DDBJ whole genome shotgun (WGS) entry which is preliminary data.</text>
</comment>
<evidence type="ECO:0000256" key="2">
    <source>
        <dbReference type="ARBA" id="ARBA00022448"/>
    </source>
</evidence>
<evidence type="ECO:0000256" key="6">
    <source>
        <dbReference type="ARBA" id="ARBA00023237"/>
    </source>
</evidence>
<name>A0ABT1FLS0_9BACT</name>
<feature type="signal peptide" evidence="8">
    <location>
        <begin position="1"/>
        <end position="22"/>
    </location>
</feature>